<feature type="domain" description="MHC class I-like antigen recognition-like" evidence="2">
    <location>
        <begin position="15"/>
        <end position="99"/>
    </location>
</feature>
<dbReference type="Gene3D" id="3.30.500.10">
    <property type="entry name" value="MHC class I-like antigen recognition-like"/>
    <property type="match status" value="1"/>
</dbReference>
<dbReference type="EMBL" id="JAINUG010002999">
    <property type="protein sequence ID" value="KAJ8344595.1"/>
    <property type="molecule type" value="Genomic_DNA"/>
</dbReference>
<evidence type="ECO:0000313" key="4">
    <source>
        <dbReference type="Proteomes" id="UP001221898"/>
    </source>
</evidence>
<evidence type="ECO:0000313" key="3">
    <source>
        <dbReference type="EMBL" id="KAJ8344595.1"/>
    </source>
</evidence>
<dbReference type="InterPro" id="IPR050208">
    <property type="entry name" value="MHC_class-I_related"/>
</dbReference>
<accession>A0AAD7VWD1</accession>
<dbReference type="GO" id="GO:0009897">
    <property type="term" value="C:external side of plasma membrane"/>
    <property type="evidence" value="ECO:0007669"/>
    <property type="project" value="TreeGrafter"/>
</dbReference>
<dbReference type="PANTHER" id="PTHR16675:SF237">
    <property type="entry name" value="MHC CLASS I ANTIGEN TRANSCRIPT VARIANT 1-RELATED"/>
    <property type="match status" value="1"/>
</dbReference>
<evidence type="ECO:0000256" key="1">
    <source>
        <dbReference type="ARBA" id="ARBA00023180"/>
    </source>
</evidence>
<dbReference type="InterPro" id="IPR011161">
    <property type="entry name" value="MHC_I-like_Ag-recog"/>
</dbReference>
<dbReference type="GO" id="GO:0006955">
    <property type="term" value="P:immune response"/>
    <property type="evidence" value="ECO:0007669"/>
    <property type="project" value="TreeGrafter"/>
</dbReference>
<reference evidence="3" key="1">
    <citation type="journal article" date="2023" name="Science">
        <title>Genome structures resolve the early diversification of teleost fishes.</title>
        <authorList>
            <person name="Parey E."/>
            <person name="Louis A."/>
            <person name="Montfort J."/>
            <person name="Bouchez O."/>
            <person name="Roques C."/>
            <person name="Iampietro C."/>
            <person name="Lluch J."/>
            <person name="Castinel A."/>
            <person name="Donnadieu C."/>
            <person name="Desvignes T."/>
            <person name="Floi Bucao C."/>
            <person name="Jouanno E."/>
            <person name="Wen M."/>
            <person name="Mejri S."/>
            <person name="Dirks R."/>
            <person name="Jansen H."/>
            <person name="Henkel C."/>
            <person name="Chen W.J."/>
            <person name="Zahm M."/>
            <person name="Cabau C."/>
            <person name="Klopp C."/>
            <person name="Thompson A.W."/>
            <person name="Robinson-Rechavi M."/>
            <person name="Braasch I."/>
            <person name="Lecointre G."/>
            <person name="Bobe J."/>
            <person name="Postlethwait J.H."/>
            <person name="Berthelot C."/>
            <person name="Roest Crollius H."/>
            <person name="Guiguen Y."/>
        </authorList>
    </citation>
    <scope>NUCLEOTIDE SEQUENCE</scope>
    <source>
        <strain evidence="3">NC1722</strain>
    </source>
</reference>
<gene>
    <name evidence="3" type="ORF">AAFF_G00223370</name>
</gene>
<protein>
    <recommendedName>
        <fullName evidence="2">MHC class I-like antigen recognition-like domain-containing protein</fullName>
    </recommendedName>
</protein>
<dbReference type="GO" id="GO:0005615">
    <property type="term" value="C:extracellular space"/>
    <property type="evidence" value="ECO:0007669"/>
    <property type="project" value="TreeGrafter"/>
</dbReference>
<dbReference type="SUPFAM" id="SSF54452">
    <property type="entry name" value="MHC antigen-recognition domain"/>
    <property type="match status" value="1"/>
</dbReference>
<feature type="non-terminal residue" evidence="3">
    <location>
        <position position="1"/>
    </location>
</feature>
<dbReference type="InterPro" id="IPR037055">
    <property type="entry name" value="MHC_I-like_Ag-recog_sf"/>
</dbReference>
<keyword evidence="4" id="KW-1185">Reference proteome</keyword>
<comment type="caution">
    <text evidence="3">The sequence shown here is derived from an EMBL/GenBank/DDBJ whole genome shotgun (WGS) entry which is preliminary data.</text>
</comment>
<proteinExistence type="predicted"/>
<dbReference type="Pfam" id="PF00129">
    <property type="entry name" value="MHC_I"/>
    <property type="match status" value="1"/>
</dbReference>
<name>A0AAD7VWD1_9TELE</name>
<keyword evidence="1" id="KW-0325">Glycoprotein</keyword>
<organism evidence="3 4">
    <name type="scientific">Aldrovandia affinis</name>
    <dbReference type="NCBI Taxonomy" id="143900"/>
    <lineage>
        <taxon>Eukaryota</taxon>
        <taxon>Metazoa</taxon>
        <taxon>Chordata</taxon>
        <taxon>Craniata</taxon>
        <taxon>Vertebrata</taxon>
        <taxon>Euteleostomi</taxon>
        <taxon>Actinopterygii</taxon>
        <taxon>Neopterygii</taxon>
        <taxon>Teleostei</taxon>
        <taxon>Notacanthiformes</taxon>
        <taxon>Halosauridae</taxon>
        <taxon>Aldrovandia</taxon>
    </lineage>
</organism>
<sequence length="100" mass="11337">MAGAPSVAIAVSFATHSLKYFFTGVTAGTDLPEFTAVSLVDDEPFEYYDSNMTSVIPKTEWLEKSVDQQYWDGQTQRARGEQQWYKANIGLVMQRFNQTQ</sequence>
<dbReference type="Proteomes" id="UP001221898">
    <property type="component" value="Unassembled WGS sequence"/>
</dbReference>
<dbReference type="PANTHER" id="PTHR16675">
    <property type="entry name" value="MHC CLASS I-RELATED"/>
    <property type="match status" value="1"/>
</dbReference>
<dbReference type="AlphaFoldDB" id="A0AAD7VWD1"/>
<evidence type="ECO:0000259" key="2">
    <source>
        <dbReference type="Pfam" id="PF00129"/>
    </source>
</evidence>
<dbReference type="InterPro" id="IPR011162">
    <property type="entry name" value="MHC_I/II-like_Ag-recog"/>
</dbReference>